<name>A0AAW0G0T4_9APHY</name>
<evidence type="ECO:0000313" key="1">
    <source>
        <dbReference type="EMBL" id="KAK7683236.1"/>
    </source>
</evidence>
<gene>
    <name evidence="1" type="ORF">QCA50_013498</name>
</gene>
<comment type="caution">
    <text evidence="1">The sequence shown here is derived from an EMBL/GenBank/DDBJ whole genome shotgun (WGS) entry which is preliminary data.</text>
</comment>
<dbReference type="Proteomes" id="UP001385951">
    <property type="component" value="Unassembled WGS sequence"/>
</dbReference>
<evidence type="ECO:0008006" key="3">
    <source>
        <dbReference type="Google" id="ProtNLM"/>
    </source>
</evidence>
<dbReference type="AlphaFoldDB" id="A0AAW0G0T4"/>
<evidence type="ECO:0000313" key="2">
    <source>
        <dbReference type="Proteomes" id="UP001385951"/>
    </source>
</evidence>
<dbReference type="Gene3D" id="3.80.10.10">
    <property type="entry name" value="Ribonuclease Inhibitor"/>
    <property type="match status" value="1"/>
</dbReference>
<sequence length="485" mass="55414">MPFCLQPTTCSVYQDLSCLASVDVEMERPAKTTLNSDRGSMYADKPGTSDSWSTAIAKDFVVSSHAEETSRNNMACIQWIGPKPDDSLTRVVSDSDKRRFDNIFDASDSAVTVYDRQTKRRRQDGVSEVEIATGDRVQDAECSSRFPTEIYETIIDYIAEKYHFYSWNNLARCARVCRAWAPRAQMHLFSAINLIPTFDVDDGPLKMTSFWDAARRKPFLLHYIKFLYMTHNSGSPQQTTILSSYHMPNLKQCSISTLDLATVHPSLYRFPSSATSLQILWLDSCKTGDVNHLCRFLTSFRSLYIVTIAWNLGEGNALGGRDLPHLHFNRSKCSLRTLALPLEHNLPALLKTFIKARPFVSHLRHLIVAYTAGFISFISFQDITELLEHCCESLEEVTVIWGHWGQHPLYSLSSFYPSLNLKVPEKYINLFADMVRCLDDILSGERFRSFRKLRIRAEMKPIVFPKLNERKVDVDFSGKEDSISF</sequence>
<dbReference type="SUPFAM" id="SSF52047">
    <property type="entry name" value="RNI-like"/>
    <property type="match status" value="1"/>
</dbReference>
<organism evidence="1 2">
    <name type="scientific">Cerrena zonata</name>
    <dbReference type="NCBI Taxonomy" id="2478898"/>
    <lineage>
        <taxon>Eukaryota</taxon>
        <taxon>Fungi</taxon>
        <taxon>Dikarya</taxon>
        <taxon>Basidiomycota</taxon>
        <taxon>Agaricomycotina</taxon>
        <taxon>Agaricomycetes</taxon>
        <taxon>Polyporales</taxon>
        <taxon>Cerrenaceae</taxon>
        <taxon>Cerrena</taxon>
    </lineage>
</organism>
<dbReference type="EMBL" id="JASBNA010000031">
    <property type="protein sequence ID" value="KAK7683236.1"/>
    <property type="molecule type" value="Genomic_DNA"/>
</dbReference>
<reference evidence="1 2" key="1">
    <citation type="submission" date="2022-09" db="EMBL/GenBank/DDBJ databases">
        <authorList>
            <person name="Palmer J.M."/>
        </authorList>
    </citation>
    <scope>NUCLEOTIDE SEQUENCE [LARGE SCALE GENOMIC DNA]</scope>
    <source>
        <strain evidence="1 2">DSM 7382</strain>
    </source>
</reference>
<keyword evidence="2" id="KW-1185">Reference proteome</keyword>
<accession>A0AAW0G0T4</accession>
<proteinExistence type="predicted"/>
<dbReference type="InterPro" id="IPR032675">
    <property type="entry name" value="LRR_dom_sf"/>
</dbReference>
<protein>
    <recommendedName>
        <fullName evidence="3">F-box domain-containing protein</fullName>
    </recommendedName>
</protein>